<dbReference type="Proteomes" id="UP001620597">
    <property type="component" value="Unassembled WGS sequence"/>
</dbReference>
<dbReference type="SUPFAM" id="SSF55874">
    <property type="entry name" value="ATPase domain of HSP90 chaperone/DNA topoisomerase II/histidine kinase"/>
    <property type="match status" value="1"/>
</dbReference>
<feature type="region of interest" description="Disordered" evidence="9">
    <location>
        <begin position="395"/>
        <end position="414"/>
    </location>
</feature>
<evidence type="ECO:0000256" key="9">
    <source>
        <dbReference type="SAM" id="MobiDB-lite"/>
    </source>
</evidence>
<evidence type="ECO:0000256" key="3">
    <source>
        <dbReference type="ARBA" id="ARBA00022553"/>
    </source>
</evidence>
<evidence type="ECO:0000256" key="1">
    <source>
        <dbReference type="ARBA" id="ARBA00000085"/>
    </source>
</evidence>
<evidence type="ECO:0000313" key="11">
    <source>
        <dbReference type="EMBL" id="MFK4752791.1"/>
    </source>
</evidence>
<feature type="domain" description="Histidine kinase/HSP90-like ATPase" evidence="10">
    <location>
        <begin position="302"/>
        <end position="395"/>
    </location>
</feature>
<keyword evidence="8" id="KW-0902">Two-component regulatory system</keyword>
<evidence type="ECO:0000313" key="12">
    <source>
        <dbReference type="Proteomes" id="UP001620597"/>
    </source>
</evidence>
<evidence type="ECO:0000256" key="5">
    <source>
        <dbReference type="ARBA" id="ARBA00022741"/>
    </source>
</evidence>
<dbReference type="Pfam" id="PF07730">
    <property type="entry name" value="HisKA_3"/>
    <property type="match status" value="1"/>
</dbReference>
<comment type="caution">
    <text evidence="11">The sequence shown here is derived from an EMBL/GenBank/DDBJ whole genome shotgun (WGS) entry which is preliminary data.</text>
</comment>
<keyword evidence="5" id="KW-0547">Nucleotide-binding</keyword>
<dbReference type="InterPro" id="IPR003594">
    <property type="entry name" value="HATPase_dom"/>
</dbReference>
<keyword evidence="4" id="KW-0808">Transferase</keyword>
<evidence type="ECO:0000256" key="4">
    <source>
        <dbReference type="ARBA" id="ARBA00022679"/>
    </source>
</evidence>
<gene>
    <name evidence="11" type="ORF">WG929_10265</name>
</gene>
<dbReference type="Gene3D" id="3.30.565.10">
    <property type="entry name" value="Histidine kinase-like ATPase, C-terminal domain"/>
    <property type="match status" value="1"/>
</dbReference>
<dbReference type="Gene3D" id="1.20.5.1930">
    <property type="match status" value="1"/>
</dbReference>
<comment type="catalytic activity">
    <reaction evidence="1">
        <text>ATP + protein L-histidine = ADP + protein N-phospho-L-histidine.</text>
        <dbReference type="EC" id="2.7.13.3"/>
    </reaction>
</comment>
<dbReference type="Pfam" id="PF02518">
    <property type="entry name" value="HATPase_c"/>
    <property type="match status" value="1"/>
</dbReference>
<proteinExistence type="predicted"/>
<keyword evidence="3" id="KW-0597">Phosphoprotein</keyword>
<dbReference type="EMBL" id="JBBKTX010000011">
    <property type="protein sequence ID" value="MFK4752791.1"/>
    <property type="molecule type" value="Genomic_DNA"/>
</dbReference>
<dbReference type="EC" id="2.7.13.3" evidence="2"/>
<dbReference type="RefSeq" id="WP_369855884.1">
    <property type="nucleotide sequence ID" value="NZ_JBBKTX010000011.1"/>
</dbReference>
<keyword evidence="12" id="KW-1185">Reference proteome</keyword>
<organism evidence="11 12">
    <name type="scientific">Oceanobacter antarcticus</name>
    <dbReference type="NCBI Taxonomy" id="3133425"/>
    <lineage>
        <taxon>Bacteria</taxon>
        <taxon>Pseudomonadati</taxon>
        <taxon>Pseudomonadota</taxon>
        <taxon>Gammaproteobacteria</taxon>
        <taxon>Oceanospirillales</taxon>
        <taxon>Oceanospirillaceae</taxon>
        <taxon>Oceanobacter</taxon>
    </lineage>
</organism>
<dbReference type="InterPro" id="IPR050482">
    <property type="entry name" value="Sensor_HK_TwoCompSys"/>
</dbReference>
<dbReference type="PANTHER" id="PTHR24421">
    <property type="entry name" value="NITRATE/NITRITE SENSOR PROTEIN NARX-RELATED"/>
    <property type="match status" value="1"/>
</dbReference>
<dbReference type="InterPro" id="IPR011712">
    <property type="entry name" value="Sig_transdc_His_kin_sub3_dim/P"/>
</dbReference>
<accession>A0ABW8NIP6</accession>
<evidence type="ECO:0000256" key="6">
    <source>
        <dbReference type="ARBA" id="ARBA00022777"/>
    </source>
</evidence>
<evidence type="ECO:0000256" key="2">
    <source>
        <dbReference type="ARBA" id="ARBA00012438"/>
    </source>
</evidence>
<dbReference type="PANTHER" id="PTHR24421:SF10">
    <property type="entry name" value="NITRATE_NITRITE SENSOR PROTEIN NARQ"/>
    <property type="match status" value="1"/>
</dbReference>
<reference evidence="11 12" key="1">
    <citation type="submission" date="2024-03" db="EMBL/GenBank/DDBJ databases">
        <title>High-quality draft genome sequence of Oceanobacter sp. wDCs-4.</title>
        <authorList>
            <person name="Dong C."/>
        </authorList>
    </citation>
    <scope>NUCLEOTIDE SEQUENCE [LARGE SCALE GENOMIC DNA]</scope>
    <source>
        <strain evidence="12">wDCs-4</strain>
    </source>
</reference>
<dbReference type="CDD" id="cd16917">
    <property type="entry name" value="HATPase_UhpB-NarQ-NarX-like"/>
    <property type="match status" value="1"/>
</dbReference>
<sequence length="414" mass="45790">MTVMQSNGITRPVAGRLQRLLEWLISTPPNRYSRSRAVADNAQVVMQRLLPDLACDIASCQHPATDLVPLLAPVQSWLQQQFKSTRASAHDGVLKTLWLPDIKGAGYRCIALSSLTETGTGTGNDPAHQPLPAGSWMQPLALSQGCGWLLVNGQPLKAHDQEQLEQCLTLFTAVLRRGLNGWYQQQQRLQQALQEERQWHAAELHDSVAQVLGYLRMSSARLAKRCDNNAELAPLLPDVLDLSEQCLFAYRQTRELIATSRLSTLASELGSGLNQLVEEFEERSALVFELDNRCENLPIDDHQATQLLYIVRESVCNLVRHAHASHARIRLCREADDQLVCDIEDNGRGIQATANSGSFGLQIMQERAQRIGARLTIGPRQPSGTRVRLQLPLVSSPATVRHDSPAATHPGGKP</sequence>
<keyword evidence="7 11" id="KW-0067">ATP-binding</keyword>
<evidence type="ECO:0000256" key="7">
    <source>
        <dbReference type="ARBA" id="ARBA00022840"/>
    </source>
</evidence>
<name>A0ABW8NIP6_9GAMM</name>
<protein>
    <recommendedName>
        <fullName evidence="2">histidine kinase</fullName>
        <ecNumber evidence="2">2.7.13.3</ecNumber>
    </recommendedName>
</protein>
<evidence type="ECO:0000259" key="10">
    <source>
        <dbReference type="SMART" id="SM00387"/>
    </source>
</evidence>
<dbReference type="InterPro" id="IPR036890">
    <property type="entry name" value="HATPase_C_sf"/>
</dbReference>
<dbReference type="SMART" id="SM00387">
    <property type="entry name" value="HATPase_c"/>
    <property type="match status" value="1"/>
</dbReference>
<keyword evidence="6" id="KW-0418">Kinase</keyword>
<dbReference type="GO" id="GO:0005524">
    <property type="term" value="F:ATP binding"/>
    <property type="evidence" value="ECO:0007669"/>
    <property type="project" value="UniProtKB-KW"/>
</dbReference>
<evidence type="ECO:0000256" key="8">
    <source>
        <dbReference type="ARBA" id="ARBA00023012"/>
    </source>
</evidence>